<evidence type="ECO:0000313" key="1">
    <source>
        <dbReference type="EMBL" id="MFC6386017.1"/>
    </source>
</evidence>
<evidence type="ECO:0008006" key="3">
    <source>
        <dbReference type="Google" id="ProtNLM"/>
    </source>
</evidence>
<reference evidence="2" key="1">
    <citation type="journal article" date="2019" name="Int. J. Syst. Evol. Microbiol.">
        <title>The Global Catalogue of Microorganisms (GCM) 10K type strain sequencing project: providing services to taxonomists for standard genome sequencing and annotation.</title>
        <authorList>
            <consortium name="The Broad Institute Genomics Platform"/>
            <consortium name="The Broad Institute Genome Sequencing Center for Infectious Disease"/>
            <person name="Wu L."/>
            <person name="Ma J."/>
        </authorList>
    </citation>
    <scope>NUCLEOTIDE SEQUENCE [LARGE SCALE GENOMIC DNA]</scope>
    <source>
        <strain evidence="2">CCUG 42001</strain>
    </source>
</reference>
<gene>
    <name evidence="1" type="ORF">ACFP7A_05340</name>
</gene>
<dbReference type="InterPro" id="IPR017853">
    <property type="entry name" value="GH"/>
</dbReference>
<name>A0ABW1WBT0_9BACL</name>
<organism evidence="1 2">
    <name type="scientific">Sporolactobacillus kofuensis</name>
    <dbReference type="NCBI Taxonomy" id="269672"/>
    <lineage>
        <taxon>Bacteria</taxon>
        <taxon>Bacillati</taxon>
        <taxon>Bacillota</taxon>
        <taxon>Bacilli</taxon>
        <taxon>Bacillales</taxon>
        <taxon>Sporolactobacillaceae</taxon>
        <taxon>Sporolactobacillus</taxon>
    </lineage>
</organism>
<sequence>MKKWLLISTLLLIPLIPAIIWYFKPVTPLNVVILDKTVPTVNYREHQSLTWLLNYLKIVPTTSAKDYSVVDYAGYHPEKKRGSKIVPLENEKQKADLIYLADTYGVYRHQEERYQKPIYGGTTSKELSWIDQQIKKNHATVIAEYNTLQSPTSAKTRAGMEGLFGIHWTGWIGRYFPNLQAKNNPDLPSWVPRDYKNKYGKKWTFKGSGFVLSKENGDILVLQQNKQVKGQGIQVSFTSEGKNIFHLKQSPNYNYWFDILNTNGAEELATYQWKLTSSGKELLQKNEIPRSFPAITMQTYNQSRNYYFAGDYVDSGQSLFLHQYEGIPTMRRWFASGSRGDTDAFFWKTYVPLMTTILKDRQKVHVQQTKLKQSKLKQAKHIQTKPYYAKVNQRSFSVLQNGKWKKIKIKGVNIGISKPGKFPGETAITQDEYYRWLTEIGKMHANTIRVYTLNPPGFYRALYQYNKKHSKNPIYLFQGVWVNEPDMIKANDAYNRGVSSAFRKAIKQQIDVIHGNAHVPYVPGNASGIYSADISKYVIGWIIGIEWDPDMVMHTNALHKNDPQYRGNFVYTKGANPFESWLAGMMDSTIKYEQTHYHVMRPISFTNWVTTDLLKHPGEPLPKEDEVSVNPDHIYLNKNMPAGEFASYHIYPYYPDSLNLEKKYLNFKNSRGQKDNYAGYLKELDNAQHLPILVAEFGVPSSRGKTHNNPFGMNQGQLSEEQQGKVDASLFQDIKAEKLLGGLIFSWQDEWFKRTWNTMDYDDPNRRPFWSNAQTSEQQFGMLSFDRLKIKVDGQDSDWKHSPFLYRQKAQKTSGPQLVNMQADHDERYLYLKFKVNGLEKTSAKKGDNPILIYFDTRNNAGNQKMGTVDYPGGSEFVLYLDKKNNSRILVDSYYDVTYYQYSRLNLMKKQPYGGKANTGIFNPEKLVLNKVDLKSGKNVLAYETGKLTFGNGNPDSKNYNSLSDYYINRSNGIIEIRIPWLMLNFRDPSQLEIMGDMWQTGLAKGEKIKGIKIGALLLNKPLKNGNPLNLRASSVINSFPKLSKNKLSIKQTQMYRWKPWNTPQYSERLKQTYYIMKKEFEKP</sequence>
<dbReference type="SUPFAM" id="SSF51445">
    <property type="entry name" value="(Trans)glycosidases"/>
    <property type="match status" value="1"/>
</dbReference>
<dbReference type="RefSeq" id="WP_253053162.1">
    <property type="nucleotide sequence ID" value="NZ_JAMXWN010000003.1"/>
</dbReference>
<keyword evidence="2" id="KW-1185">Reference proteome</keyword>
<accession>A0ABW1WBT0</accession>
<dbReference type="Proteomes" id="UP001596267">
    <property type="component" value="Unassembled WGS sequence"/>
</dbReference>
<protein>
    <recommendedName>
        <fullName evidence="3">Family 2 glycosyl transferase</fullName>
    </recommendedName>
</protein>
<evidence type="ECO:0000313" key="2">
    <source>
        <dbReference type="Proteomes" id="UP001596267"/>
    </source>
</evidence>
<dbReference type="Gene3D" id="3.20.20.80">
    <property type="entry name" value="Glycosidases"/>
    <property type="match status" value="1"/>
</dbReference>
<dbReference type="EMBL" id="JBHSTQ010000004">
    <property type="protein sequence ID" value="MFC6386017.1"/>
    <property type="molecule type" value="Genomic_DNA"/>
</dbReference>
<comment type="caution">
    <text evidence="1">The sequence shown here is derived from an EMBL/GenBank/DDBJ whole genome shotgun (WGS) entry which is preliminary data.</text>
</comment>
<proteinExistence type="predicted"/>